<dbReference type="KEGG" id="das:Daes_0340"/>
<name>E6VWF9_PSEA9</name>
<dbReference type="AlphaFoldDB" id="E6VWF9"/>
<dbReference type="EMBL" id="CP002431">
    <property type="protein sequence ID" value="ADU61365.1"/>
    <property type="molecule type" value="Genomic_DNA"/>
</dbReference>
<dbReference type="Proteomes" id="UP000002191">
    <property type="component" value="Chromosome"/>
</dbReference>
<evidence type="ECO:0000313" key="1">
    <source>
        <dbReference type="EMBL" id="ADU61365.1"/>
    </source>
</evidence>
<proteinExistence type="predicted"/>
<protein>
    <submittedName>
        <fullName evidence="1">Uncharacterized protein</fullName>
    </submittedName>
</protein>
<keyword evidence="2" id="KW-1185">Reference proteome</keyword>
<dbReference type="eggNOG" id="ENOG50318A3">
    <property type="taxonomic scope" value="Bacteria"/>
</dbReference>
<dbReference type="HOGENOM" id="CLU_1666589_0_0_7"/>
<dbReference type="OrthoDB" id="5465133at2"/>
<accession>E6VWF9</accession>
<reference evidence="2" key="1">
    <citation type="submission" date="2010-12" db="EMBL/GenBank/DDBJ databases">
        <title>Complete sequence of Desulfovibrio aespoeensis Aspo-2.</title>
        <authorList>
            <consortium name="US DOE Joint Genome Institute"/>
            <person name="Lucas S."/>
            <person name="Copeland A."/>
            <person name="Lapidus A."/>
            <person name="Cheng J.-F."/>
            <person name="Goodwin L."/>
            <person name="Pitluck S."/>
            <person name="Chertkov O."/>
            <person name="Misra M."/>
            <person name="Detter J.C."/>
            <person name="Han C."/>
            <person name="Tapia R."/>
            <person name="Land M."/>
            <person name="Hauser L."/>
            <person name="Kyrpides N."/>
            <person name="Ivanova N."/>
            <person name="Ovchinnikova G."/>
            <person name="Pedersen K."/>
            <person name="Jagevall S."/>
            <person name="Hazen T."/>
            <person name="Woyke T."/>
        </authorList>
    </citation>
    <scope>NUCLEOTIDE SEQUENCE [LARGE SCALE GENOMIC DNA]</scope>
    <source>
        <strain evidence="2">ATCC 700646 / DSM 10631 / Aspo-2</strain>
    </source>
</reference>
<dbReference type="RefSeq" id="WP_013513302.1">
    <property type="nucleotide sequence ID" value="NC_014844.1"/>
</dbReference>
<dbReference type="STRING" id="643562.Daes_0340"/>
<gene>
    <name evidence="1" type="ordered locus">Daes_0340</name>
</gene>
<organism evidence="1 2">
    <name type="scientific">Pseudodesulfovibrio aespoeensis (strain ATCC 700646 / DSM 10631 / Aspo-2)</name>
    <name type="common">Desulfovibrio aespoeensis</name>
    <dbReference type="NCBI Taxonomy" id="643562"/>
    <lineage>
        <taxon>Bacteria</taxon>
        <taxon>Pseudomonadati</taxon>
        <taxon>Thermodesulfobacteriota</taxon>
        <taxon>Desulfovibrionia</taxon>
        <taxon>Desulfovibrionales</taxon>
        <taxon>Desulfovibrionaceae</taxon>
    </lineage>
</organism>
<reference evidence="1 2" key="2">
    <citation type="journal article" date="2014" name="Genome Announc.">
        <title>Complete Genome Sequence of the Subsurface, Mesophilic Sulfate-Reducing Bacterium Desulfovibrio aespoeensis Aspo-2.</title>
        <authorList>
            <person name="Pedersen K."/>
            <person name="Bengtsson A."/>
            <person name="Edlund J."/>
            <person name="Rabe L."/>
            <person name="Hazen T."/>
            <person name="Chakraborty R."/>
            <person name="Goodwin L."/>
            <person name="Shapiro N."/>
        </authorList>
    </citation>
    <scope>NUCLEOTIDE SEQUENCE [LARGE SCALE GENOMIC DNA]</scope>
    <source>
        <strain evidence="2">ATCC 700646 / DSM 10631 / Aspo-2</strain>
    </source>
</reference>
<evidence type="ECO:0000313" key="2">
    <source>
        <dbReference type="Proteomes" id="UP000002191"/>
    </source>
</evidence>
<sequence length="156" mass="16642">MGMDQEAAGMLRQGTQLADNVYDLLAGTTRGQNPSVAEETARMQEFEAGKQAADLLANADDTADTLRAEREAARATKNAAWGASGLEMSGSKELLRETARISDDLDEEDIRAKGERTAQDALDQGRATGNMTRINGSATPIGSTLSLGSKIYKYGR</sequence>